<dbReference type="GO" id="GO:0006364">
    <property type="term" value="P:rRNA processing"/>
    <property type="evidence" value="ECO:0007669"/>
    <property type="project" value="UniProtKB-KW"/>
</dbReference>
<evidence type="ECO:0000313" key="3">
    <source>
        <dbReference type="EMBL" id="PRQ38620.1"/>
    </source>
</evidence>
<dbReference type="Gramene" id="PRQ38620">
    <property type="protein sequence ID" value="PRQ38620"/>
    <property type="gene ID" value="RchiOBHm_Chr4g0416031"/>
</dbReference>
<gene>
    <name evidence="3" type="ORF">RchiOBHm_Chr4g0416031</name>
</gene>
<dbReference type="PANTHER" id="PTHR21250">
    <property type="entry name" value="PRE-RRNA-PROCESSING PROTEIN TSR2 HOMOLOG"/>
    <property type="match status" value="1"/>
</dbReference>
<dbReference type="Proteomes" id="UP000238479">
    <property type="component" value="Chromosome 4"/>
</dbReference>
<protein>
    <submittedName>
        <fullName evidence="3">Putative pre-rRNA-processing protein TSR2</fullName>
    </submittedName>
</protein>
<organism evidence="3 4">
    <name type="scientific">Rosa chinensis</name>
    <name type="common">China rose</name>
    <dbReference type="NCBI Taxonomy" id="74649"/>
    <lineage>
        <taxon>Eukaryota</taxon>
        <taxon>Viridiplantae</taxon>
        <taxon>Streptophyta</taxon>
        <taxon>Embryophyta</taxon>
        <taxon>Tracheophyta</taxon>
        <taxon>Spermatophyta</taxon>
        <taxon>Magnoliopsida</taxon>
        <taxon>eudicotyledons</taxon>
        <taxon>Gunneridae</taxon>
        <taxon>Pentapetalae</taxon>
        <taxon>rosids</taxon>
        <taxon>fabids</taxon>
        <taxon>Rosales</taxon>
        <taxon>Rosaceae</taxon>
        <taxon>Rosoideae</taxon>
        <taxon>Rosoideae incertae sedis</taxon>
        <taxon>Rosa</taxon>
    </lineage>
</organism>
<evidence type="ECO:0000313" key="4">
    <source>
        <dbReference type="Proteomes" id="UP000238479"/>
    </source>
</evidence>
<proteinExistence type="inferred from homology"/>
<comment type="similarity">
    <text evidence="1">Belongs to the TSR2 family.</text>
</comment>
<sequence length="130" mass="14528">MESISGGRVSSSTINNTPSTADQKVAVVDPISLDFRKAISSVLSRWNGLEMAVQNQWGGRDSTHKAQQLSADIQSWFSQSKAAPRYVEDLENLLHERMILSFNTDIEDGSIEEVAEQLMIVHEEYLHGNH</sequence>
<dbReference type="Pfam" id="PF10273">
    <property type="entry name" value="WGG"/>
    <property type="match status" value="1"/>
</dbReference>
<evidence type="ECO:0000256" key="1">
    <source>
        <dbReference type="ARBA" id="ARBA00006524"/>
    </source>
</evidence>
<keyword evidence="4" id="KW-1185">Reference proteome</keyword>
<dbReference type="OrthoDB" id="263560at2759"/>
<comment type="caution">
    <text evidence="3">The sequence shown here is derived from an EMBL/GenBank/DDBJ whole genome shotgun (WGS) entry which is preliminary data.</text>
</comment>
<accession>A0A2P6QWS0</accession>
<dbReference type="STRING" id="74649.A0A2P6QWS0"/>
<keyword evidence="2" id="KW-0698">rRNA processing</keyword>
<name>A0A2P6QWS0_ROSCH</name>
<dbReference type="EMBL" id="PDCK01000042">
    <property type="protein sequence ID" value="PRQ38620.1"/>
    <property type="molecule type" value="Genomic_DNA"/>
</dbReference>
<dbReference type="OMA" id="MAVKNQW"/>
<dbReference type="AlphaFoldDB" id="A0A2P6QWS0"/>
<dbReference type="InterPro" id="IPR019398">
    <property type="entry name" value="Pre-rRNA_process_TSR2"/>
</dbReference>
<reference evidence="3 4" key="1">
    <citation type="journal article" date="2018" name="Nat. Genet.">
        <title>The Rosa genome provides new insights in the design of modern roses.</title>
        <authorList>
            <person name="Bendahmane M."/>
        </authorList>
    </citation>
    <scope>NUCLEOTIDE SEQUENCE [LARGE SCALE GENOMIC DNA]</scope>
    <source>
        <strain evidence="4">cv. Old Blush</strain>
    </source>
</reference>
<evidence type="ECO:0000256" key="2">
    <source>
        <dbReference type="ARBA" id="ARBA00022552"/>
    </source>
</evidence>